<keyword evidence="2" id="KW-1185">Reference proteome</keyword>
<proteinExistence type="predicted"/>
<protein>
    <submittedName>
        <fullName evidence="1">Uncharacterized protein</fullName>
    </submittedName>
</protein>
<name>A0ABW5AF39_9BRAD</name>
<accession>A0ABW5AF39</accession>
<comment type="caution">
    <text evidence="1">The sequence shown here is derived from an EMBL/GenBank/DDBJ whole genome shotgun (WGS) entry which is preliminary data.</text>
</comment>
<dbReference type="RefSeq" id="WP_378476692.1">
    <property type="nucleotide sequence ID" value="NZ_JBHUIW010000003.1"/>
</dbReference>
<dbReference type="EMBL" id="JBHUIW010000003">
    <property type="protein sequence ID" value="MFD2181514.1"/>
    <property type="molecule type" value="Genomic_DNA"/>
</dbReference>
<reference evidence="2" key="1">
    <citation type="journal article" date="2019" name="Int. J. Syst. Evol. Microbiol.">
        <title>The Global Catalogue of Microorganisms (GCM) 10K type strain sequencing project: providing services to taxonomists for standard genome sequencing and annotation.</title>
        <authorList>
            <consortium name="The Broad Institute Genomics Platform"/>
            <consortium name="The Broad Institute Genome Sequencing Center for Infectious Disease"/>
            <person name="Wu L."/>
            <person name="Ma J."/>
        </authorList>
    </citation>
    <scope>NUCLEOTIDE SEQUENCE [LARGE SCALE GENOMIC DNA]</scope>
    <source>
        <strain evidence="2">CGMCC 1.6774</strain>
    </source>
</reference>
<organism evidence="1 2">
    <name type="scientific">Rhodoplanes azumiensis</name>
    <dbReference type="NCBI Taxonomy" id="1897628"/>
    <lineage>
        <taxon>Bacteria</taxon>
        <taxon>Pseudomonadati</taxon>
        <taxon>Pseudomonadota</taxon>
        <taxon>Alphaproteobacteria</taxon>
        <taxon>Hyphomicrobiales</taxon>
        <taxon>Nitrobacteraceae</taxon>
        <taxon>Rhodoplanes</taxon>
    </lineage>
</organism>
<sequence>MSAAPVTRRAFLAFRLAGAPARDSGETITSDTPDDPFASYDIACALVNEARPFLADEARRYGISMENRTDLEICKAIFAKAAPPTD</sequence>
<gene>
    <name evidence="1" type="ORF">ACFSOX_05065</name>
</gene>
<evidence type="ECO:0000313" key="1">
    <source>
        <dbReference type="EMBL" id="MFD2181514.1"/>
    </source>
</evidence>
<evidence type="ECO:0000313" key="2">
    <source>
        <dbReference type="Proteomes" id="UP001597314"/>
    </source>
</evidence>
<dbReference type="Proteomes" id="UP001597314">
    <property type="component" value="Unassembled WGS sequence"/>
</dbReference>